<reference evidence="2 3" key="1">
    <citation type="journal article" date="2013" name="PLoS ONE">
        <title>Complete Genome Analysis of a Haemophilus parasuis Serovar 12 Strain from China.</title>
        <authorList>
            <person name="Li Y."/>
            <person name="Kwok A.H."/>
            <person name="Jiang J."/>
            <person name="Zou Y."/>
            <person name="Zheng F."/>
            <person name="Chen P."/>
            <person name="Hou C."/>
            <person name="Leung F.C."/>
            <person name="Jiang P."/>
        </authorList>
    </citation>
    <scope>NUCLEOTIDE SEQUENCE [LARGE SCALE GENOMIC DNA]</scope>
    <source>
        <strain evidence="2 3">ZJ0906</strain>
    </source>
</reference>
<accession>A0A806J7K2</accession>
<sequence>MKTELLSLNQKENATLTMSSREIARLCEKQHGHVCRDIENLNQTYEEMGLSKIGEGYFTHPSTGNQQHREFILTREQCVDLITGYRADVRIRINRRWQELESQQAVRLPQTFAEALRLAAEQAEVIESQDKRLAEQAPKVAFVDHYVEVGTSKSLRETAKILNFPEKMMIECLLRDRVLYRQSGNLLPYQTVHSKELFTVKTGTAEHGHNFTQTRVTGKGIEWIAQRYASELGL</sequence>
<evidence type="ECO:0000313" key="2">
    <source>
        <dbReference type="EMBL" id="AGO15508.1"/>
    </source>
</evidence>
<dbReference type="InterPro" id="IPR014054">
    <property type="entry name" value="Phage_regulatory_Rha"/>
</dbReference>
<evidence type="ECO:0000313" key="3">
    <source>
        <dbReference type="Proteomes" id="UP000014672"/>
    </source>
</evidence>
<dbReference type="InterPro" id="IPR005039">
    <property type="entry name" value="Ant_C"/>
</dbReference>
<evidence type="ECO:0000259" key="1">
    <source>
        <dbReference type="Pfam" id="PF03374"/>
    </source>
</evidence>
<gene>
    <name evidence="2" type="ORF">K756_01160</name>
</gene>
<dbReference type="KEGG" id="hpaz:K756_01160"/>
<name>A0A806J7K2_GLAPU</name>
<proteinExistence type="predicted"/>
<dbReference type="EMBL" id="CP005384">
    <property type="protein sequence ID" value="AGO15508.1"/>
    <property type="molecule type" value="Genomic_DNA"/>
</dbReference>
<dbReference type="Pfam" id="PF03374">
    <property type="entry name" value="ANT"/>
    <property type="match status" value="1"/>
</dbReference>
<feature type="domain" description="Antirepressor protein C-terminal" evidence="1">
    <location>
        <begin position="131"/>
        <end position="229"/>
    </location>
</feature>
<dbReference type="AlphaFoldDB" id="A0A806J7K2"/>
<organism evidence="2 3">
    <name type="scientific">Glaesserella parasuis ZJ0906</name>
    <dbReference type="NCBI Taxonomy" id="1322346"/>
    <lineage>
        <taxon>Bacteria</taxon>
        <taxon>Pseudomonadati</taxon>
        <taxon>Pseudomonadota</taxon>
        <taxon>Gammaproteobacteria</taxon>
        <taxon>Pasteurellales</taxon>
        <taxon>Pasteurellaceae</taxon>
        <taxon>Glaesserella</taxon>
    </lineage>
</organism>
<dbReference type="Pfam" id="PF09669">
    <property type="entry name" value="Phage_pRha"/>
    <property type="match status" value="1"/>
</dbReference>
<protein>
    <recommendedName>
        <fullName evidence="1">Antirepressor protein C-terminal domain-containing protein</fullName>
    </recommendedName>
</protein>
<dbReference type="GO" id="GO:0003677">
    <property type="term" value="F:DNA binding"/>
    <property type="evidence" value="ECO:0007669"/>
    <property type="project" value="InterPro"/>
</dbReference>
<dbReference type="Proteomes" id="UP000014672">
    <property type="component" value="Chromosome"/>
</dbReference>